<keyword evidence="6" id="KW-0378">Hydrolase</keyword>
<dbReference type="STRING" id="706587.Desti_4015"/>
<dbReference type="Gene3D" id="3.30.428.10">
    <property type="entry name" value="HIT-like"/>
    <property type="match status" value="1"/>
</dbReference>
<dbReference type="InterPro" id="IPR011146">
    <property type="entry name" value="HIT-like"/>
</dbReference>
<dbReference type="RefSeq" id="WP_014811781.1">
    <property type="nucleotide sequence ID" value="NC_018025.1"/>
</dbReference>
<evidence type="ECO:0000256" key="3">
    <source>
        <dbReference type="PIRSR" id="PIRSR639383-2"/>
    </source>
</evidence>
<name>I4CAR4_DESTA</name>
<dbReference type="InterPro" id="IPR036265">
    <property type="entry name" value="HIT-like_sf"/>
</dbReference>
<evidence type="ECO:0000259" key="5">
    <source>
        <dbReference type="PROSITE" id="PS51084"/>
    </source>
</evidence>
<evidence type="ECO:0000256" key="1">
    <source>
        <dbReference type="ARBA" id="ARBA00022741"/>
    </source>
</evidence>
<dbReference type="PATRIC" id="fig|706587.4.peg.4549"/>
<proteinExistence type="predicted"/>
<dbReference type="CDD" id="cd01275">
    <property type="entry name" value="FHIT"/>
    <property type="match status" value="1"/>
</dbReference>
<gene>
    <name evidence="6" type="ordered locus">Desti_4015</name>
</gene>
<dbReference type="GO" id="GO:0016787">
    <property type="term" value="F:hydrolase activity"/>
    <property type="evidence" value="ECO:0007669"/>
    <property type="project" value="UniProtKB-KW"/>
</dbReference>
<accession>I4CAR4</accession>
<dbReference type="AlphaFoldDB" id="I4CAR4"/>
<feature type="binding site" evidence="3">
    <location>
        <position position="122"/>
    </location>
    <ligand>
        <name>substrate</name>
    </ligand>
</feature>
<dbReference type="Proteomes" id="UP000006055">
    <property type="component" value="Chromosome"/>
</dbReference>
<dbReference type="InterPro" id="IPR052908">
    <property type="entry name" value="AP-4-A_phosphorylase"/>
</dbReference>
<reference evidence="7" key="1">
    <citation type="submission" date="2012-06" db="EMBL/GenBank/DDBJ databases">
        <title>Complete sequence of chromosome of Desulfomonile tiedjei DSM 6799.</title>
        <authorList>
            <person name="Lucas S."/>
            <person name="Copeland A."/>
            <person name="Lapidus A."/>
            <person name="Glavina del Rio T."/>
            <person name="Dalin E."/>
            <person name="Tice H."/>
            <person name="Bruce D."/>
            <person name="Goodwin L."/>
            <person name="Pitluck S."/>
            <person name="Peters L."/>
            <person name="Ovchinnikova G."/>
            <person name="Zeytun A."/>
            <person name="Lu M."/>
            <person name="Kyrpides N."/>
            <person name="Mavromatis K."/>
            <person name="Ivanova N."/>
            <person name="Brettin T."/>
            <person name="Detter J.C."/>
            <person name="Han C."/>
            <person name="Larimer F."/>
            <person name="Land M."/>
            <person name="Hauser L."/>
            <person name="Markowitz V."/>
            <person name="Cheng J.-F."/>
            <person name="Hugenholtz P."/>
            <person name="Woyke T."/>
            <person name="Wu D."/>
            <person name="Spring S."/>
            <person name="Schroeder M."/>
            <person name="Brambilla E."/>
            <person name="Klenk H.-P."/>
            <person name="Eisen J.A."/>
        </authorList>
    </citation>
    <scope>NUCLEOTIDE SEQUENCE [LARGE SCALE GENOMIC DNA]</scope>
    <source>
        <strain evidence="7">ATCC 49306 / DSM 6799 / DCB-1</strain>
    </source>
</reference>
<dbReference type="InterPro" id="IPR039383">
    <property type="entry name" value="FHIT"/>
</dbReference>
<dbReference type="eggNOG" id="COG0537">
    <property type="taxonomic scope" value="Bacteria"/>
</dbReference>
<organism evidence="6 7">
    <name type="scientific">Desulfomonile tiedjei (strain ATCC 49306 / DSM 6799 / DCB-1)</name>
    <dbReference type="NCBI Taxonomy" id="706587"/>
    <lineage>
        <taxon>Bacteria</taxon>
        <taxon>Pseudomonadati</taxon>
        <taxon>Thermodesulfobacteriota</taxon>
        <taxon>Desulfomonilia</taxon>
        <taxon>Desulfomonilales</taxon>
        <taxon>Desulfomonilaceae</taxon>
        <taxon>Desulfomonile</taxon>
    </lineage>
</organism>
<feature type="binding site" evidence="3">
    <location>
        <position position="50"/>
    </location>
    <ligand>
        <name>substrate</name>
    </ligand>
</feature>
<keyword evidence="7" id="KW-1185">Reference proteome</keyword>
<dbReference type="EMBL" id="CP003360">
    <property type="protein sequence ID" value="AFM26655.1"/>
    <property type="molecule type" value="Genomic_DNA"/>
</dbReference>
<dbReference type="OrthoDB" id="9784774at2"/>
<evidence type="ECO:0000313" key="7">
    <source>
        <dbReference type="Proteomes" id="UP000006055"/>
    </source>
</evidence>
<dbReference type="SUPFAM" id="SSF54197">
    <property type="entry name" value="HIT-like"/>
    <property type="match status" value="1"/>
</dbReference>
<dbReference type="PANTHER" id="PTHR42997:SF1">
    <property type="entry name" value="AP-4-A PHOSPHORYLASE"/>
    <property type="match status" value="1"/>
</dbReference>
<dbReference type="HOGENOM" id="CLU_056776_1_2_7"/>
<evidence type="ECO:0000313" key="6">
    <source>
        <dbReference type="EMBL" id="AFM26655.1"/>
    </source>
</evidence>
<dbReference type="PROSITE" id="PS51084">
    <property type="entry name" value="HIT_2"/>
    <property type="match status" value="1"/>
</dbReference>
<dbReference type="KEGG" id="dti:Desti_4015"/>
<feature type="domain" description="HIT" evidence="5">
    <location>
        <begin position="23"/>
        <end position="133"/>
    </location>
</feature>
<dbReference type="GO" id="GO:0000166">
    <property type="term" value="F:nucleotide binding"/>
    <property type="evidence" value="ECO:0007669"/>
    <property type="project" value="UniProtKB-KW"/>
</dbReference>
<evidence type="ECO:0000256" key="2">
    <source>
        <dbReference type="PIRSR" id="PIRSR639383-1"/>
    </source>
</evidence>
<protein>
    <submittedName>
        <fullName evidence="6">HIT family hydrolase, diadenosine tetraphosphate hydrolase</fullName>
    </submittedName>
</protein>
<evidence type="ECO:0000256" key="4">
    <source>
        <dbReference type="PROSITE-ProRule" id="PRU00464"/>
    </source>
</evidence>
<feature type="active site" description="Tele-AMP-histidine intermediate" evidence="2">
    <location>
        <position position="120"/>
    </location>
</feature>
<dbReference type="Pfam" id="PF01230">
    <property type="entry name" value="HIT"/>
    <property type="match status" value="1"/>
</dbReference>
<sequence>MERIWAPWRIDYIVGGAKEPGCIFCTKPVSDRIDENLIVHLADGAFTMMNKYPYNGGHVLVAPYKHVSDPCSLSPEDNSLLIQEVCRAVQVIRKVMKAEGFNIGINLGAAAGAGIEEHLHYHVVPRWNGDTNIMPVLADVRVIPEHLLSTCKRLRAGFNRLFPESSREVEK</sequence>
<feature type="short sequence motif" description="Histidine triad motif" evidence="4">
    <location>
        <begin position="118"/>
        <end position="122"/>
    </location>
</feature>
<keyword evidence="1" id="KW-0547">Nucleotide-binding</keyword>
<dbReference type="PANTHER" id="PTHR42997">
    <property type="entry name" value="HIT FAMILY HYDROLASE"/>
    <property type="match status" value="1"/>
</dbReference>